<dbReference type="InterPro" id="IPR008972">
    <property type="entry name" value="Cupredoxin"/>
</dbReference>
<keyword evidence="3" id="KW-0812">Transmembrane</keyword>
<evidence type="ECO:0000259" key="4">
    <source>
        <dbReference type="Pfam" id="PF00127"/>
    </source>
</evidence>
<dbReference type="EMBL" id="CP026994">
    <property type="protein sequence ID" value="QLH05577.1"/>
    <property type="molecule type" value="Genomic_DNA"/>
</dbReference>
<dbReference type="SUPFAM" id="SSF49503">
    <property type="entry name" value="Cupredoxins"/>
    <property type="match status" value="1"/>
</dbReference>
<organism evidence="5 6">
    <name type="scientific">Nitrosopumilus oxyclinae</name>
    <dbReference type="NCBI Taxonomy" id="1959104"/>
    <lineage>
        <taxon>Archaea</taxon>
        <taxon>Nitrososphaerota</taxon>
        <taxon>Nitrososphaeria</taxon>
        <taxon>Nitrosopumilales</taxon>
        <taxon>Nitrosopumilaceae</taxon>
        <taxon>Nitrosopumilus</taxon>
    </lineage>
</organism>
<gene>
    <name evidence="5" type="ORF">C5F49_05115</name>
</gene>
<feature type="transmembrane region" description="Helical" evidence="3">
    <location>
        <begin position="233"/>
        <end position="251"/>
    </location>
</feature>
<dbReference type="InterPro" id="IPR000923">
    <property type="entry name" value="BlueCu_1"/>
</dbReference>
<dbReference type="KEGG" id="nox:C5F49_05115"/>
<accession>A0A7D5R4K8</accession>
<evidence type="ECO:0000313" key="5">
    <source>
        <dbReference type="EMBL" id="QLH05577.1"/>
    </source>
</evidence>
<evidence type="ECO:0000256" key="1">
    <source>
        <dbReference type="ARBA" id="ARBA00022723"/>
    </source>
</evidence>
<dbReference type="GO" id="GO:0005507">
    <property type="term" value="F:copper ion binding"/>
    <property type="evidence" value="ECO:0007669"/>
    <property type="project" value="InterPro"/>
</dbReference>
<keyword evidence="3" id="KW-1133">Transmembrane helix</keyword>
<feature type="domain" description="Blue (type 1) copper" evidence="4">
    <location>
        <begin position="46"/>
        <end position="117"/>
    </location>
</feature>
<evidence type="ECO:0000256" key="3">
    <source>
        <dbReference type="SAM" id="Phobius"/>
    </source>
</evidence>
<dbReference type="Proteomes" id="UP000509441">
    <property type="component" value="Chromosome"/>
</dbReference>
<reference evidence="5 6" key="1">
    <citation type="submission" date="2018-02" db="EMBL/GenBank/DDBJ databases">
        <title>Complete genome of Nitrosopumilus oxyclinae HCE1.</title>
        <authorList>
            <person name="Qin W."/>
            <person name="Zheng Y."/>
            <person name="Stahl D.A."/>
        </authorList>
    </citation>
    <scope>NUCLEOTIDE SEQUENCE [LARGE SCALE GENOMIC DNA]</scope>
    <source>
        <strain evidence="5 6">HCE1</strain>
    </source>
</reference>
<sequence>MVLFTIPIISNVYAQTTYDVNIPTGAANPNSPYFWQSEKDGSTNGDVAISPGDAILWKNADTAAHTVTSGNVESGPDDIFDSGLFGPGKTFSHTFTETGNFDYYCLLHPWMDGTIMVTAGYSIIPNVGKQAGDGSTIFDVEYDFNRLLGKPIIDTEQKSITFEIIGQPQSENKELELRLPSELIDGNYVIWIDGKKLSDFDQVRDGDVNVVFLSVEHDSKLLTIMGTSVVPEFGTMGIMILLFSIISVIALSQKSRIQIKF</sequence>
<dbReference type="GO" id="GO:0009055">
    <property type="term" value="F:electron transfer activity"/>
    <property type="evidence" value="ECO:0007669"/>
    <property type="project" value="InterPro"/>
</dbReference>
<dbReference type="Pfam" id="PF00127">
    <property type="entry name" value="Copper-bind"/>
    <property type="match status" value="1"/>
</dbReference>
<protein>
    <recommendedName>
        <fullName evidence="4">Blue (type 1) copper domain-containing protein</fullName>
    </recommendedName>
</protein>
<evidence type="ECO:0000256" key="2">
    <source>
        <dbReference type="ARBA" id="ARBA00023008"/>
    </source>
</evidence>
<dbReference type="AlphaFoldDB" id="A0A7D5R4K8"/>
<keyword evidence="6" id="KW-1185">Reference proteome</keyword>
<dbReference type="InterPro" id="IPR052721">
    <property type="entry name" value="ET_Amicyanin"/>
</dbReference>
<keyword evidence="3" id="KW-0472">Membrane</keyword>
<dbReference type="NCBIfam" id="TIGR04296">
    <property type="entry name" value="PEFG-CTERM"/>
    <property type="match status" value="1"/>
</dbReference>
<dbReference type="PANTHER" id="PTHR36507">
    <property type="entry name" value="BLL1555 PROTEIN"/>
    <property type="match status" value="1"/>
</dbReference>
<dbReference type="PANTHER" id="PTHR36507:SF1">
    <property type="entry name" value="BLL1555 PROTEIN"/>
    <property type="match status" value="1"/>
</dbReference>
<dbReference type="Gene3D" id="2.60.40.420">
    <property type="entry name" value="Cupredoxins - blue copper proteins"/>
    <property type="match status" value="1"/>
</dbReference>
<keyword evidence="2" id="KW-0186">Copper</keyword>
<dbReference type="OrthoDB" id="11836at2157"/>
<dbReference type="InterPro" id="IPR027560">
    <property type="entry name" value="PEFG-CTERM"/>
</dbReference>
<keyword evidence="1" id="KW-0479">Metal-binding</keyword>
<proteinExistence type="predicted"/>
<evidence type="ECO:0000313" key="6">
    <source>
        <dbReference type="Proteomes" id="UP000509441"/>
    </source>
</evidence>
<name>A0A7D5R4K8_9ARCH</name>